<evidence type="ECO:0000259" key="7">
    <source>
        <dbReference type="PROSITE" id="PS51746"/>
    </source>
</evidence>
<dbReference type="CDD" id="cd00143">
    <property type="entry name" value="PP2Cc"/>
    <property type="match status" value="1"/>
</dbReference>
<dbReference type="PROSITE" id="PS01032">
    <property type="entry name" value="PPM_1"/>
    <property type="match status" value="1"/>
</dbReference>
<feature type="compositionally biased region" description="Acidic residues" evidence="6">
    <location>
        <begin position="408"/>
        <end position="441"/>
    </location>
</feature>
<keyword evidence="9" id="KW-1185">Reference proteome</keyword>
<evidence type="ECO:0000256" key="5">
    <source>
        <dbReference type="RuleBase" id="RU003465"/>
    </source>
</evidence>
<organism evidence="8 9">
    <name type="scientific">Malassezia japonica</name>
    <dbReference type="NCBI Taxonomy" id="223818"/>
    <lineage>
        <taxon>Eukaryota</taxon>
        <taxon>Fungi</taxon>
        <taxon>Dikarya</taxon>
        <taxon>Basidiomycota</taxon>
        <taxon>Ustilaginomycotina</taxon>
        <taxon>Malasseziomycetes</taxon>
        <taxon>Malasseziales</taxon>
        <taxon>Malasseziaceae</taxon>
        <taxon>Malassezia</taxon>
    </lineage>
</organism>
<feature type="domain" description="PPM-type phosphatase" evidence="7">
    <location>
        <begin position="1"/>
        <end position="244"/>
    </location>
</feature>
<evidence type="ECO:0000313" key="8">
    <source>
        <dbReference type="EMBL" id="WFD39454.1"/>
    </source>
</evidence>
<evidence type="ECO:0000313" key="9">
    <source>
        <dbReference type="Proteomes" id="UP001217754"/>
    </source>
</evidence>
<comment type="similarity">
    <text evidence="1 5">Belongs to the PP2C family.</text>
</comment>
<name>A0AAF0F403_9BASI</name>
<evidence type="ECO:0000256" key="3">
    <source>
        <dbReference type="ARBA" id="ARBA00022801"/>
    </source>
</evidence>
<dbReference type="AlphaFoldDB" id="A0AAF0F403"/>
<dbReference type="SUPFAM" id="SSF81606">
    <property type="entry name" value="PP2C-like"/>
    <property type="match status" value="1"/>
</dbReference>
<feature type="compositionally biased region" description="Basic residues" evidence="6">
    <location>
        <begin position="344"/>
        <end position="353"/>
    </location>
</feature>
<dbReference type="Proteomes" id="UP001217754">
    <property type="component" value="Chromosome 4"/>
</dbReference>
<proteinExistence type="inferred from homology"/>
<dbReference type="InterPro" id="IPR015655">
    <property type="entry name" value="PP2C"/>
</dbReference>
<dbReference type="InterPro" id="IPR001932">
    <property type="entry name" value="PPM-type_phosphatase-like_dom"/>
</dbReference>
<evidence type="ECO:0000256" key="1">
    <source>
        <dbReference type="ARBA" id="ARBA00006702"/>
    </source>
</evidence>
<sequence length="467" mass="51492">MEDAHLSILDFDDVPGQAFFGMFDGHAGKFAAEWCRDHLAPILQEELHKHPQMDVREVLNNTFLHVDRQLEIDSESAGVRSGCTAVTSLLRVEVDDAPEKKERRVLYTANVGDARSVLCRNGRAVRLTYDHKGSDEREAKRITEKGGFLLNNRVNGVLAVTRSLGDFSMKEFVVGSPFTTSIELEEGDTFLIVACDGLWDVISDQDAVDHIVDVADPQEASEKLLKYALDNFSTDNTSVMVSSAADPPPDAADTSPLDFSKRAVPAWLNGSDSEAEVTPAPSRRMSLLSDALRSPTASQEAQFTPSGLTSGILKHGLLQEPKVCEPRPAMAAARTHFVEPEKPHRYRWSRSHSTHAPLHKSESELPAESATRRTSITFIEPRSRARSTSPRFQSTRNVFAKETAVLGIDDEDVIDDEDTIDDKDAVDDELADESSESDEAADNDKEAADKHSDDQETLAAAHYRSTM</sequence>
<dbReference type="GO" id="GO:0046872">
    <property type="term" value="F:metal ion binding"/>
    <property type="evidence" value="ECO:0007669"/>
    <property type="project" value="UniProtKB-KW"/>
</dbReference>
<evidence type="ECO:0000256" key="6">
    <source>
        <dbReference type="SAM" id="MobiDB-lite"/>
    </source>
</evidence>
<evidence type="ECO:0000256" key="4">
    <source>
        <dbReference type="ARBA" id="ARBA00022912"/>
    </source>
</evidence>
<protein>
    <submittedName>
        <fullName evidence="8">Protein-serine/threonine phosphatase</fullName>
        <ecNumber evidence="8">3.1.3.16</ecNumber>
    </submittedName>
</protein>
<feature type="region of interest" description="Disordered" evidence="6">
    <location>
        <begin position="408"/>
        <end position="467"/>
    </location>
</feature>
<dbReference type="PROSITE" id="PS51746">
    <property type="entry name" value="PPM_2"/>
    <property type="match status" value="1"/>
</dbReference>
<dbReference type="GO" id="GO:0004722">
    <property type="term" value="F:protein serine/threonine phosphatase activity"/>
    <property type="evidence" value="ECO:0007669"/>
    <property type="project" value="UniProtKB-EC"/>
</dbReference>
<feature type="region of interest" description="Disordered" evidence="6">
    <location>
        <begin position="342"/>
        <end position="394"/>
    </location>
</feature>
<dbReference type="InterPro" id="IPR000222">
    <property type="entry name" value="PP2C_BS"/>
</dbReference>
<dbReference type="EMBL" id="CP119961">
    <property type="protein sequence ID" value="WFD39454.1"/>
    <property type="molecule type" value="Genomic_DNA"/>
</dbReference>
<evidence type="ECO:0000256" key="2">
    <source>
        <dbReference type="ARBA" id="ARBA00022723"/>
    </source>
</evidence>
<dbReference type="PANTHER" id="PTHR13832">
    <property type="entry name" value="PROTEIN PHOSPHATASE 2C"/>
    <property type="match status" value="1"/>
</dbReference>
<dbReference type="EC" id="3.1.3.16" evidence="8"/>
<dbReference type="Gene3D" id="3.60.40.10">
    <property type="entry name" value="PPM-type phosphatase domain"/>
    <property type="match status" value="1"/>
</dbReference>
<dbReference type="InterPro" id="IPR036457">
    <property type="entry name" value="PPM-type-like_dom_sf"/>
</dbReference>
<dbReference type="RefSeq" id="XP_060122351.1">
    <property type="nucleotide sequence ID" value="XM_060266368.1"/>
</dbReference>
<keyword evidence="2" id="KW-0479">Metal-binding</keyword>
<accession>A0AAF0F403</accession>
<keyword evidence="4 5" id="KW-0904">Protein phosphatase</keyword>
<dbReference type="SMART" id="SM00332">
    <property type="entry name" value="PP2Cc"/>
    <property type="match status" value="1"/>
</dbReference>
<gene>
    <name evidence="8" type="primary">MgPP2CL-1</name>
    <name evidence="8" type="ORF">MJAP1_002431</name>
</gene>
<feature type="compositionally biased region" description="Basic and acidic residues" evidence="6">
    <location>
        <begin position="442"/>
        <end position="454"/>
    </location>
</feature>
<dbReference type="PANTHER" id="PTHR13832:SF837">
    <property type="entry name" value="PROTEIN PHOSPHATASE 2C-LIKE DOMAIN-CONTAINING PROTEIN 1"/>
    <property type="match status" value="1"/>
</dbReference>
<keyword evidence="3 5" id="KW-0378">Hydrolase</keyword>
<reference evidence="8" key="1">
    <citation type="submission" date="2023-03" db="EMBL/GenBank/DDBJ databases">
        <title>Mating type loci evolution in Malassezia.</title>
        <authorList>
            <person name="Coelho M.A."/>
        </authorList>
    </citation>
    <scope>NUCLEOTIDE SEQUENCE</scope>
    <source>
        <strain evidence="8">CBS 9431</strain>
    </source>
</reference>
<dbReference type="Pfam" id="PF00481">
    <property type="entry name" value="PP2C"/>
    <property type="match status" value="1"/>
</dbReference>
<dbReference type="GeneID" id="85226082"/>